<dbReference type="GO" id="GO:0000978">
    <property type="term" value="F:RNA polymerase II cis-regulatory region sequence-specific DNA binding"/>
    <property type="evidence" value="ECO:0007669"/>
    <property type="project" value="TreeGrafter"/>
</dbReference>
<dbReference type="InterPro" id="IPR011333">
    <property type="entry name" value="SKP1/BTB/POZ_sf"/>
</dbReference>
<comment type="subcellular location">
    <subcellularLocation>
        <location evidence="1">Nucleus</location>
    </subcellularLocation>
</comment>
<evidence type="ECO:0000256" key="15">
    <source>
        <dbReference type="SAM" id="Phobius"/>
    </source>
</evidence>
<dbReference type="PANTHER" id="PTHR46105">
    <property type="entry name" value="AGAP004733-PA"/>
    <property type="match status" value="1"/>
</dbReference>
<feature type="region of interest" description="Disordered" evidence="14">
    <location>
        <begin position="321"/>
        <end position="358"/>
    </location>
</feature>
<dbReference type="FunFam" id="3.30.710.10:FF:000077">
    <property type="entry name" value="transcriptional regulator Kaiso isoform X1"/>
    <property type="match status" value="1"/>
</dbReference>
<dbReference type="Ensembl" id="ENSMUNT00000020773.2">
    <property type="protein sequence ID" value="ENSMUNP00000018078.2"/>
    <property type="gene ID" value="ENSMUNG00000013835.2"/>
</dbReference>
<evidence type="ECO:0000313" key="17">
    <source>
        <dbReference type="Proteomes" id="UP000694405"/>
    </source>
</evidence>
<dbReference type="GO" id="GO:0016055">
    <property type="term" value="P:Wnt signaling pathway"/>
    <property type="evidence" value="ECO:0007669"/>
    <property type="project" value="UniProtKB-KW"/>
</dbReference>
<dbReference type="InterPro" id="IPR000210">
    <property type="entry name" value="BTB/POZ_dom"/>
</dbReference>
<evidence type="ECO:0000256" key="2">
    <source>
        <dbReference type="ARBA" id="ARBA00022491"/>
    </source>
</evidence>
<feature type="region of interest" description="Disordered" evidence="14">
    <location>
        <begin position="42"/>
        <end position="61"/>
    </location>
</feature>
<dbReference type="PROSITE" id="PS50157">
    <property type="entry name" value="ZINC_FINGER_C2H2_2"/>
    <property type="match status" value="3"/>
</dbReference>
<dbReference type="GO" id="GO:0005634">
    <property type="term" value="C:nucleus"/>
    <property type="evidence" value="ECO:0007669"/>
    <property type="project" value="UniProtKB-SubCell"/>
</dbReference>
<evidence type="ECO:0000256" key="5">
    <source>
        <dbReference type="ARBA" id="ARBA00022737"/>
    </source>
</evidence>
<evidence type="ECO:0000256" key="4">
    <source>
        <dbReference type="ARBA" id="ARBA00022723"/>
    </source>
</evidence>
<keyword evidence="11" id="KW-0539">Nucleus</keyword>
<gene>
    <name evidence="16" type="primary">LOC101875039</name>
</gene>
<dbReference type="FunFam" id="3.30.160.60:FF:000235">
    <property type="entry name" value="Zinc finger and BTB domain containing 38"/>
    <property type="match status" value="1"/>
</dbReference>
<dbReference type="SUPFAM" id="SSF57667">
    <property type="entry name" value="beta-beta-alpha zinc fingers"/>
    <property type="match status" value="1"/>
</dbReference>
<reference evidence="16" key="2">
    <citation type="submission" date="2025-08" db="UniProtKB">
        <authorList>
            <consortium name="Ensembl"/>
        </authorList>
    </citation>
    <scope>IDENTIFICATION</scope>
</reference>
<dbReference type="InterPro" id="IPR050457">
    <property type="entry name" value="ZnFinger_BTB_dom_contain"/>
</dbReference>
<reference evidence="16" key="1">
    <citation type="submission" date="2020-03" db="EMBL/GenBank/DDBJ databases">
        <title>Melopsittacus undulatus (budgerigar) genome, bMelUnd1, maternal haplotype with Z.</title>
        <authorList>
            <person name="Gedman G."/>
            <person name="Mountcastle J."/>
            <person name="Haase B."/>
            <person name="Formenti G."/>
            <person name="Wright T."/>
            <person name="Apodaca J."/>
            <person name="Pelan S."/>
            <person name="Chow W."/>
            <person name="Rhie A."/>
            <person name="Howe K."/>
            <person name="Fedrigo O."/>
            <person name="Jarvis E.D."/>
        </authorList>
    </citation>
    <scope>NUCLEOTIDE SEQUENCE [LARGE SCALE GENOMIC DNA]</scope>
</reference>
<keyword evidence="9" id="KW-0238">DNA-binding</keyword>
<accession>A0A8V5FII9</accession>
<evidence type="ECO:0000256" key="6">
    <source>
        <dbReference type="ARBA" id="ARBA00022771"/>
    </source>
</evidence>
<evidence type="ECO:0000256" key="3">
    <source>
        <dbReference type="ARBA" id="ARBA00022687"/>
    </source>
</evidence>
<keyword evidence="2" id="KW-0678">Repressor</keyword>
<dbReference type="GO" id="GO:0000981">
    <property type="term" value="F:DNA-binding transcription factor activity, RNA polymerase II-specific"/>
    <property type="evidence" value="ECO:0007669"/>
    <property type="project" value="TreeGrafter"/>
</dbReference>
<dbReference type="InterPro" id="IPR036236">
    <property type="entry name" value="Znf_C2H2_sf"/>
</dbReference>
<accession>A0A8C6JS13</accession>
<evidence type="ECO:0000256" key="10">
    <source>
        <dbReference type="ARBA" id="ARBA00023163"/>
    </source>
</evidence>
<dbReference type="GO" id="GO:0008270">
    <property type="term" value="F:zinc ion binding"/>
    <property type="evidence" value="ECO:0007669"/>
    <property type="project" value="UniProtKB-KW"/>
</dbReference>
<dbReference type="SMART" id="SM00225">
    <property type="entry name" value="BTB"/>
    <property type="match status" value="1"/>
</dbReference>
<dbReference type="Pfam" id="PF00651">
    <property type="entry name" value="BTB"/>
    <property type="match status" value="1"/>
</dbReference>
<keyword evidence="6" id="KW-0863">Zinc-finger</keyword>
<evidence type="ECO:0000256" key="8">
    <source>
        <dbReference type="ARBA" id="ARBA00023015"/>
    </source>
</evidence>
<evidence type="ECO:0000256" key="14">
    <source>
        <dbReference type="SAM" id="MobiDB-lite"/>
    </source>
</evidence>
<reference evidence="16" key="3">
    <citation type="submission" date="2025-09" db="UniProtKB">
        <authorList>
            <consortium name="Ensembl"/>
        </authorList>
    </citation>
    <scope>IDENTIFICATION</scope>
</reference>
<evidence type="ECO:0000256" key="11">
    <source>
        <dbReference type="ARBA" id="ARBA00023242"/>
    </source>
</evidence>
<feature type="compositionally biased region" description="Pro residues" evidence="14">
    <location>
        <begin position="104"/>
        <end position="115"/>
    </location>
</feature>
<evidence type="ECO:0000256" key="7">
    <source>
        <dbReference type="ARBA" id="ARBA00022833"/>
    </source>
</evidence>
<evidence type="ECO:0000256" key="12">
    <source>
        <dbReference type="ARBA" id="ARBA00069385"/>
    </source>
</evidence>
<evidence type="ECO:0000256" key="1">
    <source>
        <dbReference type="ARBA" id="ARBA00004123"/>
    </source>
</evidence>
<keyword evidence="10" id="KW-0804">Transcription</keyword>
<keyword evidence="4" id="KW-0479">Metal-binding</keyword>
<evidence type="ECO:0000256" key="9">
    <source>
        <dbReference type="ARBA" id="ARBA00023125"/>
    </source>
</evidence>
<dbReference type="FunFam" id="3.30.160.60:FF:001008">
    <property type="entry name" value="transcriptional regulator Kaiso isoform X1"/>
    <property type="match status" value="1"/>
</dbReference>
<dbReference type="Proteomes" id="UP000694405">
    <property type="component" value="Chromosome 6"/>
</dbReference>
<dbReference type="Gene3D" id="3.30.160.60">
    <property type="entry name" value="Classic Zinc Finger"/>
    <property type="match status" value="2"/>
</dbReference>
<feature type="compositionally biased region" description="Basic residues" evidence="14">
    <location>
        <begin position="136"/>
        <end position="152"/>
    </location>
</feature>
<dbReference type="SMART" id="SM00355">
    <property type="entry name" value="ZnF_C2H2"/>
    <property type="match status" value="3"/>
</dbReference>
<keyword evidence="15" id="KW-0812">Transmembrane</keyword>
<keyword evidence="5" id="KW-0677">Repeat</keyword>
<protein>
    <recommendedName>
        <fullName evidence="12">Transcriptional regulator Kaiso</fullName>
    </recommendedName>
    <alternativeName>
        <fullName evidence="13">Zinc finger and BTB domain-containing protein 33</fullName>
    </alternativeName>
</protein>
<evidence type="ECO:0000256" key="13">
    <source>
        <dbReference type="ARBA" id="ARBA00081540"/>
    </source>
</evidence>
<dbReference type="PROSITE" id="PS50097">
    <property type="entry name" value="BTB"/>
    <property type="match status" value="1"/>
</dbReference>
<keyword evidence="15" id="KW-1133">Transmembrane helix</keyword>
<keyword evidence="15" id="KW-0472">Membrane</keyword>
<dbReference type="PANTHER" id="PTHR46105:SF27">
    <property type="entry name" value="TRANSCRIPTIONAL REGULATOR KAISO"/>
    <property type="match status" value="1"/>
</dbReference>
<feature type="compositionally biased region" description="Low complexity" evidence="14">
    <location>
        <begin position="116"/>
        <end position="134"/>
    </location>
</feature>
<keyword evidence="8" id="KW-0805">Transcription regulation</keyword>
<dbReference type="FunFam" id="3.30.160.60:FF:000749">
    <property type="entry name" value="Transcriptional regulator Kaiso"/>
    <property type="match status" value="1"/>
</dbReference>
<dbReference type="SUPFAM" id="SSF54695">
    <property type="entry name" value="POZ domain"/>
    <property type="match status" value="1"/>
</dbReference>
<keyword evidence="17" id="KW-1185">Reference proteome</keyword>
<keyword evidence="7" id="KW-0862">Zinc</keyword>
<feature type="region of interest" description="Disordered" evidence="14">
    <location>
        <begin position="406"/>
        <end position="437"/>
    </location>
</feature>
<proteinExistence type="predicted"/>
<dbReference type="InterPro" id="IPR013087">
    <property type="entry name" value="Znf_C2H2_type"/>
</dbReference>
<dbReference type="Gene3D" id="3.30.710.10">
    <property type="entry name" value="Potassium Channel Kv1.1, Chain A"/>
    <property type="match status" value="1"/>
</dbReference>
<dbReference type="AlphaFoldDB" id="A0A8C6JS13"/>
<dbReference type="PROSITE" id="PS00028">
    <property type="entry name" value="ZINC_FINGER_C2H2_1"/>
    <property type="match status" value="3"/>
</dbReference>
<evidence type="ECO:0000313" key="16">
    <source>
        <dbReference type="Ensembl" id="ENSMUNP00000018078.2"/>
    </source>
</evidence>
<feature type="region of interest" description="Disordered" evidence="14">
    <location>
        <begin position="98"/>
        <end position="197"/>
    </location>
</feature>
<dbReference type="CDD" id="cd18219">
    <property type="entry name" value="BTB_POZ_ZBTB33_KAISO"/>
    <property type="match status" value="1"/>
</dbReference>
<feature type="transmembrane region" description="Helical" evidence="15">
    <location>
        <begin position="69"/>
        <end position="88"/>
    </location>
</feature>
<keyword evidence="3" id="KW-0879">Wnt signaling pathway</keyword>
<feature type="compositionally biased region" description="Gly residues" evidence="14">
    <location>
        <begin position="163"/>
        <end position="175"/>
    </location>
</feature>
<organism evidence="16 17">
    <name type="scientific">Melopsittacus undulatus</name>
    <name type="common">Budgerigar</name>
    <name type="synonym">Psittacus undulatus</name>
    <dbReference type="NCBI Taxonomy" id="13146"/>
    <lineage>
        <taxon>Eukaryota</taxon>
        <taxon>Metazoa</taxon>
        <taxon>Chordata</taxon>
        <taxon>Craniata</taxon>
        <taxon>Vertebrata</taxon>
        <taxon>Euteleostomi</taxon>
        <taxon>Archelosauria</taxon>
        <taxon>Archosauria</taxon>
        <taxon>Dinosauria</taxon>
        <taxon>Saurischia</taxon>
        <taxon>Theropoda</taxon>
        <taxon>Coelurosauria</taxon>
        <taxon>Aves</taxon>
        <taxon>Neognathae</taxon>
        <taxon>Neoaves</taxon>
        <taxon>Telluraves</taxon>
        <taxon>Australaves</taxon>
        <taxon>Psittaciformes</taxon>
        <taxon>Psittaculidae</taxon>
        <taxon>Melopsittacus</taxon>
    </lineage>
</organism>
<name>A0A8C6JS13_MELUD</name>
<feature type="region of interest" description="Disordered" evidence="14">
    <location>
        <begin position="653"/>
        <end position="677"/>
    </location>
</feature>
<feature type="compositionally biased region" description="Basic and acidic residues" evidence="14">
    <location>
        <begin position="653"/>
        <end position="664"/>
    </location>
</feature>
<sequence>MVPFWCAGREPNPAQPLGRQLYKHYPRHVNALSLMFVAVSKHPQRTQGRPKGPYTDGRRPWRSPLPQDLLLLLLIVLGPGLAVVVAVVRGGPRPTGGALTGPAAAPPMARPPQPIAGPGARPTAAALGAAADRAAGPRRRRHGGRGRRHTSGRRAASGAVPAGRGGSGELRGAPGGRSLCAAGPPGSMDGRDTAAPGMEGQKLISATDTQYPNVLLQSLNEQRGHGLFCDVTVIVEDRKFRAHRNILSASSTYFHQLFPVAGQVVELSFVRAEIFAEILNYIYSSKIISIRSDLLDELIKSGQQLGVKFIAELGVPPSEGKLITSEAKDGASETSSSNPGQKDAETQVPVIRPESQEVTDGMPVITQSFSLRGIEYETTKITVSDSDDEDDDVIFCSEIVPPKECTKDKNAATQNQPCPSPAGVSDPNSCGSGGSPYLTSTTAAQKLTSSAIQLNPNQTQSSAESLVSATPQHLTPNIIVLNKPLLNAALSASSAHQTHVLPTINLVEENQQPPDSSSSTEVETPAVGNEVVVEDDVDVISSSSPGSVSSSSLVQQPSVPKAATIEGSGVQKKQVSQETSSKPGEIKIKISDVLTGNNKEFSSGIASNHAAEGQKIITLDTATEIGGLSTGCKVYANIGEDTYDIVIPVKGDAEESKAKPDETPRTSSGDSSNRKRMKVKHDDHYELIVDGRVYYICIVCERSYACLTSLRRHFNVHSWEKKYPCRYCHKVFPLAEYRTKHEIHHTGERRYQCLTCGKSFINYQVMASHVRSVHSQDPSGDNKLYRLLPCRSLQIRQYAYISDRPSNIPVINEGGIVYRVGSGKDSTEGTPSNPPARQITWDDIFVPQANEAIFKQNQSEGSTEFEFVIPESY</sequence>